<dbReference type="Proteomes" id="UP000683575">
    <property type="component" value="Chromosome"/>
</dbReference>
<dbReference type="EMBL" id="CP077062">
    <property type="protein sequence ID" value="QWZ07546.1"/>
    <property type="molecule type" value="Genomic_DNA"/>
</dbReference>
<protein>
    <submittedName>
        <fullName evidence="1">Uncharacterized protein</fullName>
    </submittedName>
</protein>
<accession>A0A975SX98</accession>
<proteinExistence type="predicted"/>
<organism evidence="1 2">
    <name type="scientific">Nocardioides panacis</name>
    <dbReference type="NCBI Taxonomy" id="2849501"/>
    <lineage>
        <taxon>Bacteria</taxon>
        <taxon>Bacillati</taxon>
        <taxon>Actinomycetota</taxon>
        <taxon>Actinomycetes</taxon>
        <taxon>Propionibacteriales</taxon>
        <taxon>Nocardioidaceae</taxon>
        <taxon>Nocardioides</taxon>
    </lineage>
</organism>
<sequence length="142" mass="15628">MSLHQVTIASGGHADWSTPVRINDEQLQASYQGIFVCRFSFENAGSHYLKMRIVGVDEMDNAGEVPSGFGALEFQDADGDLLRGRTDWFRSDEVDQGTWTFNSGTGKWEGAAGKVSMLLNYMSDSLGTPPASLRADPLRRIH</sequence>
<reference evidence="1" key="1">
    <citation type="submission" date="2021-06" db="EMBL/GenBank/DDBJ databases">
        <title>Complete genome sequence of Nocardioides sp. G188.</title>
        <authorList>
            <person name="Im W.-T."/>
        </authorList>
    </citation>
    <scope>NUCLEOTIDE SEQUENCE</scope>
    <source>
        <strain evidence="1">G188</strain>
    </source>
</reference>
<evidence type="ECO:0000313" key="1">
    <source>
        <dbReference type="EMBL" id="QWZ07546.1"/>
    </source>
</evidence>
<gene>
    <name evidence="1" type="ORF">KRR39_19265</name>
</gene>
<name>A0A975SX98_9ACTN</name>
<dbReference type="AlphaFoldDB" id="A0A975SX98"/>
<dbReference type="RefSeq" id="WP_216939057.1">
    <property type="nucleotide sequence ID" value="NZ_CP077062.1"/>
</dbReference>
<evidence type="ECO:0000313" key="2">
    <source>
        <dbReference type="Proteomes" id="UP000683575"/>
    </source>
</evidence>
<dbReference type="KEGG" id="nps:KRR39_19265"/>
<keyword evidence="2" id="KW-1185">Reference proteome</keyword>